<dbReference type="InterPro" id="IPR050272">
    <property type="entry name" value="Isochorismatase-like_hydrls"/>
</dbReference>
<evidence type="ECO:0000313" key="5">
    <source>
        <dbReference type="EMBL" id="KAK3175868.1"/>
    </source>
</evidence>
<gene>
    <name evidence="5" type="ORF">OEA41_007190</name>
</gene>
<protein>
    <recommendedName>
        <fullName evidence="4">Isochorismatase-like domain-containing protein</fullName>
    </recommendedName>
</protein>
<evidence type="ECO:0000313" key="6">
    <source>
        <dbReference type="Proteomes" id="UP001276659"/>
    </source>
</evidence>
<dbReference type="GO" id="GO:0016787">
    <property type="term" value="F:hydrolase activity"/>
    <property type="evidence" value="ECO:0007669"/>
    <property type="project" value="UniProtKB-KW"/>
</dbReference>
<dbReference type="InterPro" id="IPR036380">
    <property type="entry name" value="Isochorismatase-like_sf"/>
</dbReference>
<evidence type="ECO:0000256" key="2">
    <source>
        <dbReference type="ARBA" id="ARBA00022801"/>
    </source>
</evidence>
<comment type="caution">
    <text evidence="5">The sequence shown here is derived from an EMBL/GenBank/DDBJ whole genome shotgun (WGS) entry which is preliminary data.</text>
</comment>
<evidence type="ECO:0000256" key="3">
    <source>
        <dbReference type="SAM" id="MobiDB-lite"/>
    </source>
</evidence>
<dbReference type="PANTHER" id="PTHR43540:SF15">
    <property type="entry name" value="BLR5631 PROTEIN"/>
    <property type="match status" value="1"/>
</dbReference>
<comment type="similarity">
    <text evidence="1">Belongs to the isochorismatase family.</text>
</comment>
<dbReference type="Gene3D" id="3.40.50.850">
    <property type="entry name" value="Isochorismatase-like"/>
    <property type="match status" value="1"/>
</dbReference>
<organism evidence="5 6">
    <name type="scientific">Lepraria neglecta</name>
    <dbReference type="NCBI Taxonomy" id="209136"/>
    <lineage>
        <taxon>Eukaryota</taxon>
        <taxon>Fungi</taxon>
        <taxon>Dikarya</taxon>
        <taxon>Ascomycota</taxon>
        <taxon>Pezizomycotina</taxon>
        <taxon>Lecanoromycetes</taxon>
        <taxon>OSLEUM clade</taxon>
        <taxon>Lecanoromycetidae</taxon>
        <taxon>Lecanorales</taxon>
        <taxon>Lecanorineae</taxon>
        <taxon>Stereocaulaceae</taxon>
        <taxon>Lepraria</taxon>
    </lineage>
</organism>
<dbReference type="EMBL" id="JASNWA010000004">
    <property type="protein sequence ID" value="KAK3175868.1"/>
    <property type="molecule type" value="Genomic_DNA"/>
</dbReference>
<name>A0AAD9ZD73_9LECA</name>
<keyword evidence="2" id="KW-0378">Hydrolase</keyword>
<evidence type="ECO:0000256" key="1">
    <source>
        <dbReference type="ARBA" id="ARBA00006336"/>
    </source>
</evidence>
<keyword evidence="6" id="KW-1185">Reference proteome</keyword>
<dbReference type="Proteomes" id="UP001276659">
    <property type="component" value="Unassembled WGS sequence"/>
</dbReference>
<dbReference type="PANTHER" id="PTHR43540">
    <property type="entry name" value="PEROXYUREIDOACRYLATE/UREIDOACRYLATE AMIDOHYDROLASE-RELATED"/>
    <property type="match status" value="1"/>
</dbReference>
<feature type="region of interest" description="Disordered" evidence="3">
    <location>
        <begin position="1"/>
        <end position="21"/>
    </location>
</feature>
<sequence>MAKQSGKSFRSFLGVEPSKPTPKDSVLVIVDAVSFLSQVHSHLIGPRCPWVAKSGISQQQNEYDHGLLAISDVKSSRAVIGDVLKRYRDAGGDVVHLAEEFSELTKGSEKEKVIHKQHPSSFTGTDLSDHLEKVGKKKIVLAGYMAHVCISNTSRAGAELGYDVSVLSDGIGDRDIPGASAKQLVDTTLAELGDVSATVISSKDL</sequence>
<feature type="domain" description="Isochorismatase-like" evidence="4">
    <location>
        <begin position="98"/>
        <end position="190"/>
    </location>
</feature>
<evidence type="ECO:0000259" key="4">
    <source>
        <dbReference type="Pfam" id="PF00857"/>
    </source>
</evidence>
<dbReference type="AlphaFoldDB" id="A0AAD9ZD73"/>
<proteinExistence type="inferred from homology"/>
<reference evidence="5" key="1">
    <citation type="submission" date="2022-11" db="EMBL/GenBank/DDBJ databases">
        <title>Chromosomal genome sequence assembly and mating type (MAT) locus characterization of the leprose asexual lichenized fungus Lepraria neglecta (Nyl.) Erichsen.</title>
        <authorList>
            <person name="Allen J.L."/>
            <person name="Pfeffer B."/>
        </authorList>
    </citation>
    <scope>NUCLEOTIDE SEQUENCE</scope>
    <source>
        <strain evidence="5">Allen 5258</strain>
    </source>
</reference>
<dbReference type="SUPFAM" id="SSF52499">
    <property type="entry name" value="Isochorismatase-like hydrolases"/>
    <property type="match status" value="1"/>
</dbReference>
<dbReference type="InterPro" id="IPR000868">
    <property type="entry name" value="Isochorismatase-like_dom"/>
</dbReference>
<dbReference type="Pfam" id="PF00857">
    <property type="entry name" value="Isochorismatase"/>
    <property type="match status" value="1"/>
</dbReference>
<accession>A0AAD9ZD73</accession>